<name>A0A8J3H9T9_9RHOB</name>
<evidence type="ECO:0000313" key="6">
    <source>
        <dbReference type="EMBL" id="GHG94861.1"/>
    </source>
</evidence>
<comment type="caution">
    <text evidence="6">The sequence shown here is derived from an EMBL/GenBank/DDBJ whole genome shotgun (WGS) entry which is preliminary data.</text>
</comment>
<keyword evidence="2" id="KW-0479">Metal-binding</keyword>
<accession>A0A8J3H9T9</accession>
<dbReference type="AlphaFoldDB" id="A0A8J3H9T9"/>
<reference evidence="6" key="2">
    <citation type="submission" date="2020-09" db="EMBL/GenBank/DDBJ databases">
        <authorList>
            <person name="Sun Q."/>
            <person name="Zhou Y."/>
        </authorList>
    </citation>
    <scope>NUCLEOTIDE SEQUENCE</scope>
    <source>
        <strain evidence="6">CGMCC 1.7081</strain>
    </source>
</reference>
<dbReference type="Gene3D" id="3.60.15.10">
    <property type="entry name" value="Ribonuclease Z/Hydroxyacylglutathione hydrolase-like"/>
    <property type="match status" value="1"/>
</dbReference>
<protein>
    <submittedName>
        <fullName evidence="6">MBL fold metallo-hydrolase</fullName>
    </submittedName>
</protein>
<feature type="domain" description="Metallo-beta-lactamase" evidence="5">
    <location>
        <begin position="49"/>
        <end position="240"/>
    </location>
</feature>
<keyword evidence="3" id="KW-0378">Hydrolase</keyword>
<dbReference type="EMBL" id="BNAP01000013">
    <property type="protein sequence ID" value="GHG94861.1"/>
    <property type="molecule type" value="Genomic_DNA"/>
</dbReference>
<dbReference type="InterPro" id="IPR051013">
    <property type="entry name" value="MBL_superfamily_lactonases"/>
</dbReference>
<sequence length="262" mass="27873">MAPPITRFRAGLTEVLCLTDGQLDLGTGVFPEADPEWVAAVLPQGLKPEVNVYLLRHADGTLDLVDAGCGSVIYEGAGGRLLGLLDGLGVAPEEIDRVIFTHLHGDHAAGTLHPDGIPVFPAARLVMHAAEQAFWQGREETVGGRLLAACAEQVEVVGDGDNLGQGLQTWHLPGHTPGHMGLRFDSGLALIGDVIHCPELQLPDPDIHTRYDVDPAQGDASRRLALQTIVDDGLVFSSSHLTGAEKFLRLEVEGNGYRSIAP</sequence>
<dbReference type="InterPro" id="IPR001279">
    <property type="entry name" value="Metallo-B-lactamas"/>
</dbReference>
<dbReference type="GO" id="GO:0046872">
    <property type="term" value="F:metal ion binding"/>
    <property type="evidence" value="ECO:0007669"/>
    <property type="project" value="UniProtKB-KW"/>
</dbReference>
<dbReference type="PANTHER" id="PTHR42978:SF6">
    <property type="entry name" value="QUORUM-QUENCHING LACTONASE YTNP-RELATED"/>
    <property type="match status" value="1"/>
</dbReference>
<reference evidence="6" key="1">
    <citation type="journal article" date="2014" name="Int. J. Syst. Evol. Microbiol.">
        <title>Complete genome sequence of Corynebacterium casei LMG S-19264T (=DSM 44701T), isolated from a smear-ripened cheese.</title>
        <authorList>
            <consortium name="US DOE Joint Genome Institute (JGI-PGF)"/>
            <person name="Walter F."/>
            <person name="Albersmeier A."/>
            <person name="Kalinowski J."/>
            <person name="Ruckert C."/>
        </authorList>
    </citation>
    <scope>NUCLEOTIDE SEQUENCE</scope>
    <source>
        <strain evidence="6">CGMCC 1.7081</strain>
    </source>
</reference>
<organism evidence="6 7">
    <name type="scientific">Pseudodonghicola xiamenensis</name>
    <dbReference type="NCBI Taxonomy" id="337702"/>
    <lineage>
        <taxon>Bacteria</taxon>
        <taxon>Pseudomonadati</taxon>
        <taxon>Pseudomonadota</taxon>
        <taxon>Alphaproteobacteria</taxon>
        <taxon>Rhodobacterales</taxon>
        <taxon>Paracoccaceae</taxon>
        <taxon>Pseudodonghicola</taxon>
    </lineage>
</organism>
<evidence type="ECO:0000313" key="7">
    <source>
        <dbReference type="Proteomes" id="UP000611500"/>
    </source>
</evidence>
<keyword evidence="7" id="KW-1185">Reference proteome</keyword>
<dbReference type="Proteomes" id="UP000611500">
    <property type="component" value="Unassembled WGS sequence"/>
</dbReference>
<dbReference type="InterPro" id="IPR036866">
    <property type="entry name" value="RibonucZ/Hydroxyglut_hydro"/>
</dbReference>
<dbReference type="SMART" id="SM00849">
    <property type="entry name" value="Lactamase_B"/>
    <property type="match status" value="1"/>
</dbReference>
<evidence type="ECO:0000256" key="3">
    <source>
        <dbReference type="ARBA" id="ARBA00022801"/>
    </source>
</evidence>
<evidence type="ECO:0000259" key="5">
    <source>
        <dbReference type="SMART" id="SM00849"/>
    </source>
</evidence>
<dbReference type="RefSeq" id="WP_051312504.1">
    <property type="nucleotide sequence ID" value="NZ_BNAP01000013.1"/>
</dbReference>
<dbReference type="PANTHER" id="PTHR42978">
    <property type="entry name" value="QUORUM-QUENCHING LACTONASE YTNP-RELATED-RELATED"/>
    <property type="match status" value="1"/>
</dbReference>
<evidence type="ECO:0000256" key="1">
    <source>
        <dbReference type="ARBA" id="ARBA00007749"/>
    </source>
</evidence>
<dbReference type="SUPFAM" id="SSF56281">
    <property type="entry name" value="Metallo-hydrolase/oxidoreductase"/>
    <property type="match status" value="1"/>
</dbReference>
<comment type="similarity">
    <text evidence="1">Belongs to the metallo-beta-lactamase superfamily.</text>
</comment>
<proteinExistence type="inferred from homology"/>
<dbReference type="GO" id="GO:0016787">
    <property type="term" value="F:hydrolase activity"/>
    <property type="evidence" value="ECO:0007669"/>
    <property type="project" value="UniProtKB-KW"/>
</dbReference>
<gene>
    <name evidence="6" type="ORF">GCM10010961_28190</name>
</gene>
<keyword evidence="4" id="KW-0862">Zinc</keyword>
<evidence type="ECO:0000256" key="2">
    <source>
        <dbReference type="ARBA" id="ARBA00022723"/>
    </source>
</evidence>
<dbReference type="Pfam" id="PF00753">
    <property type="entry name" value="Lactamase_B"/>
    <property type="match status" value="1"/>
</dbReference>
<evidence type="ECO:0000256" key="4">
    <source>
        <dbReference type="ARBA" id="ARBA00022833"/>
    </source>
</evidence>